<evidence type="ECO:0000313" key="2">
    <source>
        <dbReference type="Proteomes" id="UP001055072"/>
    </source>
</evidence>
<comment type="caution">
    <text evidence="1">The sequence shown here is derived from an EMBL/GenBank/DDBJ whole genome shotgun (WGS) entry which is preliminary data.</text>
</comment>
<accession>A0ACB8UHU8</accession>
<proteinExistence type="predicted"/>
<dbReference type="Proteomes" id="UP001055072">
    <property type="component" value="Unassembled WGS sequence"/>
</dbReference>
<protein>
    <submittedName>
        <fullName evidence="1">Uncharacterized protein</fullName>
    </submittedName>
</protein>
<organism evidence="1 2">
    <name type="scientific">Irpex rosettiformis</name>
    <dbReference type="NCBI Taxonomy" id="378272"/>
    <lineage>
        <taxon>Eukaryota</taxon>
        <taxon>Fungi</taxon>
        <taxon>Dikarya</taxon>
        <taxon>Basidiomycota</taxon>
        <taxon>Agaricomycotina</taxon>
        <taxon>Agaricomycetes</taxon>
        <taxon>Polyporales</taxon>
        <taxon>Irpicaceae</taxon>
        <taxon>Irpex</taxon>
    </lineage>
</organism>
<dbReference type="EMBL" id="MU274901">
    <property type="protein sequence ID" value="KAI0093861.1"/>
    <property type="molecule type" value="Genomic_DNA"/>
</dbReference>
<reference evidence="1" key="1">
    <citation type="journal article" date="2021" name="Environ. Microbiol.">
        <title>Gene family expansions and transcriptome signatures uncover fungal adaptations to wood decay.</title>
        <authorList>
            <person name="Hage H."/>
            <person name="Miyauchi S."/>
            <person name="Viragh M."/>
            <person name="Drula E."/>
            <person name="Min B."/>
            <person name="Chaduli D."/>
            <person name="Navarro D."/>
            <person name="Favel A."/>
            <person name="Norest M."/>
            <person name="Lesage-Meessen L."/>
            <person name="Balint B."/>
            <person name="Merenyi Z."/>
            <person name="de Eugenio L."/>
            <person name="Morin E."/>
            <person name="Martinez A.T."/>
            <person name="Baldrian P."/>
            <person name="Stursova M."/>
            <person name="Martinez M.J."/>
            <person name="Novotny C."/>
            <person name="Magnuson J.K."/>
            <person name="Spatafora J.W."/>
            <person name="Maurice S."/>
            <person name="Pangilinan J."/>
            <person name="Andreopoulos W."/>
            <person name="LaButti K."/>
            <person name="Hundley H."/>
            <person name="Na H."/>
            <person name="Kuo A."/>
            <person name="Barry K."/>
            <person name="Lipzen A."/>
            <person name="Henrissat B."/>
            <person name="Riley R."/>
            <person name="Ahrendt S."/>
            <person name="Nagy L.G."/>
            <person name="Grigoriev I.V."/>
            <person name="Martin F."/>
            <person name="Rosso M.N."/>
        </authorList>
    </citation>
    <scope>NUCLEOTIDE SEQUENCE</scope>
    <source>
        <strain evidence="1">CBS 384.51</strain>
    </source>
</reference>
<sequence>MQFQTLPLFGLRGTIARCFLNGRRMQLRNRTERSVHGSSRGDCDTTSDLLPPSVIMSGRDLECAKFPSVAIKTRGKVPRSHPLCGFAIVQRKSYGPDTCCILTAGSDPIRAVQIQTVFGIFQIDLWKRPQLTSRWSEPASFLVGQIVVL</sequence>
<evidence type="ECO:0000313" key="1">
    <source>
        <dbReference type="EMBL" id="KAI0093861.1"/>
    </source>
</evidence>
<keyword evidence="2" id="KW-1185">Reference proteome</keyword>
<name>A0ACB8UHU8_9APHY</name>
<gene>
    <name evidence="1" type="ORF">BDY19DRAFT_280051</name>
</gene>